<dbReference type="GO" id="GO:0016765">
    <property type="term" value="F:transferase activity, transferring alkyl or aryl (other than methyl) groups"/>
    <property type="evidence" value="ECO:0007669"/>
    <property type="project" value="InterPro"/>
</dbReference>
<comment type="subcellular location">
    <subcellularLocation>
        <location evidence="1">Membrane</location>
        <topology evidence="1">Multi-pass membrane protein</topology>
    </subcellularLocation>
</comment>
<evidence type="ECO:0000256" key="4">
    <source>
        <dbReference type="ARBA" id="ARBA00023136"/>
    </source>
</evidence>
<dbReference type="InterPro" id="IPR000537">
    <property type="entry name" value="UbiA_prenyltransferase"/>
</dbReference>
<feature type="transmembrane region" description="Helical" evidence="5">
    <location>
        <begin position="39"/>
        <end position="56"/>
    </location>
</feature>
<dbReference type="EMBL" id="UOEU01000335">
    <property type="protein sequence ID" value="VAW32227.1"/>
    <property type="molecule type" value="Genomic_DNA"/>
</dbReference>
<dbReference type="GO" id="GO:0016020">
    <property type="term" value="C:membrane"/>
    <property type="evidence" value="ECO:0007669"/>
    <property type="project" value="UniProtKB-SubCell"/>
</dbReference>
<organism evidence="6">
    <name type="scientific">hydrothermal vent metagenome</name>
    <dbReference type="NCBI Taxonomy" id="652676"/>
    <lineage>
        <taxon>unclassified sequences</taxon>
        <taxon>metagenomes</taxon>
        <taxon>ecological metagenomes</taxon>
    </lineage>
</organism>
<evidence type="ECO:0000256" key="2">
    <source>
        <dbReference type="ARBA" id="ARBA00022692"/>
    </source>
</evidence>
<keyword evidence="3 5" id="KW-1133">Transmembrane helix</keyword>
<name>A0A3B0V2X8_9ZZZZ</name>
<proteinExistence type="predicted"/>
<evidence type="ECO:0000256" key="1">
    <source>
        <dbReference type="ARBA" id="ARBA00004141"/>
    </source>
</evidence>
<dbReference type="InterPro" id="IPR050475">
    <property type="entry name" value="Prenyltransferase_related"/>
</dbReference>
<dbReference type="PANTHER" id="PTHR42723">
    <property type="entry name" value="CHLOROPHYLL SYNTHASE"/>
    <property type="match status" value="1"/>
</dbReference>
<evidence type="ECO:0000256" key="3">
    <source>
        <dbReference type="ARBA" id="ARBA00022989"/>
    </source>
</evidence>
<evidence type="ECO:0000256" key="5">
    <source>
        <dbReference type="SAM" id="Phobius"/>
    </source>
</evidence>
<keyword evidence="2 5" id="KW-0812">Transmembrane</keyword>
<sequence>MWSELKGLYKISRPLTTLTGGLAVLLGGYVAGTGAWDKVLLAVFATWFISAAANAWNDYQDVEADKINQPKRPLPSALVSPRSALIFSVLMTAVAIILAAFINVTAFVVALASATLLYL</sequence>
<feature type="transmembrane region" description="Helical" evidence="5">
    <location>
        <begin position="15"/>
        <end position="32"/>
    </location>
</feature>
<feature type="non-terminal residue" evidence="6">
    <location>
        <position position="119"/>
    </location>
</feature>
<reference evidence="6" key="1">
    <citation type="submission" date="2018-06" db="EMBL/GenBank/DDBJ databases">
        <authorList>
            <person name="Zhirakovskaya E."/>
        </authorList>
    </citation>
    <scope>NUCLEOTIDE SEQUENCE</scope>
</reference>
<dbReference type="AlphaFoldDB" id="A0A3B0V2X8"/>
<dbReference type="Gene3D" id="1.10.357.140">
    <property type="entry name" value="UbiA prenyltransferase"/>
    <property type="match status" value="1"/>
</dbReference>
<accession>A0A3B0V2X8</accession>
<gene>
    <name evidence="6" type="ORF">MNBD_CHLOROFLEXI01-5320</name>
</gene>
<dbReference type="PANTHER" id="PTHR42723:SF1">
    <property type="entry name" value="CHLOROPHYLL SYNTHASE, CHLOROPLASTIC"/>
    <property type="match status" value="1"/>
</dbReference>
<evidence type="ECO:0000313" key="6">
    <source>
        <dbReference type="EMBL" id="VAW32227.1"/>
    </source>
</evidence>
<protein>
    <submittedName>
        <fullName evidence="6">Uncharacterized protein</fullName>
    </submittedName>
</protein>
<dbReference type="InterPro" id="IPR044878">
    <property type="entry name" value="UbiA_sf"/>
</dbReference>
<feature type="transmembrane region" description="Helical" evidence="5">
    <location>
        <begin position="85"/>
        <end position="118"/>
    </location>
</feature>
<keyword evidence="4 5" id="KW-0472">Membrane</keyword>
<dbReference type="Pfam" id="PF01040">
    <property type="entry name" value="UbiA"/>
    <property type="match status" value="1"/>
</dbReference>